<dbReference type="RefSeq" id="WP_111942405.1">
    <property type="nucleotide sequence ID" value="NZ_BAAACJ010000025.1"/>
</dbReference>
<comment type="caution">
    <text evidence="2">The sequence shown here is derived from an EMBL/GenBank/DDBJ whole genome shotgun (WGS) entry which is preliminary data.</text>
</comment>
<organism evidence="2 3">
    <name type="scientific">Hathewaya limosa</name>
    <name type="common">Clostridium limosum</name>
    <dbReference type="NCBI Taxonomy" id="1536"/>
    <lineage>
        <taxon>Bacteria</taxon>
        <taxon>Bacillati</taxon>
        <taxon>Bacillota</taxon>
        <taxon>Clostridia</taxon>
        <taxon>Eubacteriales</taxon>
        <taxon>Clostridiaceae</taxon>
        <taxon>Hathewaya</taxon>
    </lineage>
</organism>
<dbReference type="Pfam" id="PF11188">
    <property type="entry name" value="DUF2975"/>
    <property type="match status" value="1"/>
</dbReference>
<keyword evidence="1" id="KW-0812">Transmembrane</keyword>
<gene>
    <name evidence="2" type="ORF">QOZ93_000495</name>
</gene>
<proteinExistence type="predicted"/>
<dbReference type="InterPro" id="IPR021354">
    <property type="entry name" value="DUF2975"/>
</dbReference>
<evidence type="ECO:0000256" key="1">
    <source>
        <dbReference type="SAM" id="Phobius"/>
    </source>
</evidence>
<keyword evidence="3" id="KW-1185">Reference proteome</keyword>
<feature type="transmembrane region" description="Helical" evidence="1">
    <location>
        <begin position="132"/>
        <end position="149"/>
    </location>
</feature>
<accession>A0ABU0JS55</accession>
<keyword evidence="1" id="KW-1133">Transmembrane helix</keyword>
<protein>
    <recommendedName>
        <fullName evidence="4">DUF2975 domain-containing protein</fullName>
    </recommendedName>
</protein>
<evidence type="ECO:0008006" key="4">
    <source>
        <dbReference type="Google" id="ProtNLM"/>
    </source>
</evidence>
<dbReference type="EMBL" id="JAUSWN010000003">
    <property type="protein sequence ID" value="MDQ0478767.1"/>
    <property type="molecule type" value="Genomic_DNA"/>
</dbReference>
<evidence type="ECO:0000313" key="3">
    <source>
        <dbReference type="Proteomes" id="UP001224418"/>
    </source>
</evidence>
<feature type="transmembrane region" description="Helical" evidence="1">
    <location>
        <begin position="45"/>
        <end position="68"/>
    </location>
</feature>
<feature type="transmembrane region" description="Helical" evidence="1">
    <location>
        <begin position="89"/>
        <end position="112"/>
    </location>
</feature>
<evidence type="ECO:0000313" key="2">
    <source>
        <dbReference type="EMBL" id="MDQ0478767.1"/>
    </source>
</evidence>
<feature type="transmembrane region" description="Helical" evidence="1">
    <location>
        <begin position="12"/>
        <end position="33"/>
    </location>
</feature>
<reference evidence="2 3" key="1">
    <citation type="submission" date="2023-07" db="EMBL/GenBank/DDBJ databases">
        <title>Genomic Encyclopedia of Type Strains, Phase IV (KMG-IV): sequencing the most valuable type-strain genomes for metagenomic binning, comparative biology and taxonomic classification.</title>
        <authorList>
            <person name="Goeker M."/>
        </authorList>
    </citation>
    <scope>NUCLEOTIDE SEQUENCE [LARGE SCALE GENOMIC DNA]</scope>
    <source>
        <strain evidence="2 3">DSM 1400</strain>
    </source>
</reference>
<sequence>MKCLDKKQLCKAVEVSLNLILIFGIFMTITVYYNTFFRDVKNLELNTCIVATLLTIGIVCIFLIVFQLKKIMITLTKGNPFVWENVKSLNKISIECFIIAACYLGNFIANLGKDTYRFIYIDSKGIHTDTELIIFIFAGIFILILSKVFKEAIKYKEENDFTI</sequence>
<keyword evidence="1" id="KW-0472">Membrane</keyword>
<dbReference type="Proteomes" id="UP001224418">
    <property type="component" value="Unassembled WGS sequence"/>
</dbReference>
<name>A0ABU0JS55_HATLI</name>